<evidence type="ECO:0000313" key="2">
    <source>
        <dbReference type="Proteomes" id="UP000794436"/>
    </source>
</evidence>
<keyword evidence="2" id="KW-1185">Reference proteome</keyword>
<name>A0A8K1CP08_PYTOL</name>
<evidence type="ECO:0000313" key="1">
    <source>
        <dbReference type="EMBL" id="TMW67087.1"/>
    </source>
</evidence>
<reference evidence="1" key="1">
    <citation type="submission" date="2019-03" db="EMBL/GenBank/DDBJ databases">
        <title>Long read genome sequence of the mycoparasitic Pythium oligandrum ATCC 38472 isolated from sugarbeet rhizosphere.</title>
        <authorList>
            <person name="Gaulin E."/>
        </authorList>
    </citation>
    <scope>NUCLEOTIDE SEQUENCE</scope>
    <source>
        <strain evidence="1">ATCC 38472_TT</strain>
    </source>
</reference>
<dbReference type="EMBL" id="SPLM01000006">
    <property type="protein sequence ID" value="TMW67087.1"/>
    <property type="molecule type" value="Genomic_DNA"/>
</dbReference>
<gene>
    <name evidence="1" type="ORF">Poli38472_012203</name>
</gene>
<dbReference type="Proteomes" id="UP000794436">
    <property type="component" value="Unassembled WGS sequence"/>
</dbReference>
<comment type="caution">
    <text evidence="1">The sequence shown here is derived from an EMBL/GenBank/DDBJ whole genome shotgun (WGS) entry which is preliminary data.</text>
</comment>
<accession>A0A8K1CP08</accession>
<organism evidence="1 2">
    <name type="scientific">Pythium oligandrum</name>
    <name type="common">Mycoparasitic fungus</name>
    <dbReference type="NCBI Taxonomy" id="41045"/>
    <lineage>
        <taxon>Eukaryota</taxon>
        <taxon>Sar</taxon>
        <taxon>Stramenopiles</taxon>
        <taxon>Oomycota</taxon>
        <taxon>Peronosporomycetes</taxon>
        <taxon>Pythiales</taxon>
        <taxon>Pythiaceae</taxon>
        <taxon>Pythium</taxon>
    </lineage>
</organism>
<sequence length="323" mass="37383">MTQATRRKYKTTYYMRREEIDALRQEEDELMAQIQRLLDESGDLSYLRPRVQQNDLLRLHIQARVWALYDARALLSNCLANQALNPLETFIHLSDNPAHRKRTLLSLRDQKLCDANDFLMRRTQGLDLRRSYRQVEFSEADDGDVFVEQLVVVPFPEVTSVQELYEALLLALSHQQFAASEQLGNNSMCELEEPVDDTASQWLFNAMMLPGIDLEKNSVVFRDYNEQTDRGLVVTDFVNEDELYPYHPESRVRLDVTSVTMISRVGDTSTTLVRWARSRLSPPTSGLSTQTMTTLRDFIPPWADITHQTMREYIAQGPRMATL</sequence>
<dbReference type="OrthoDB" id="157554at2759"/>
<dbReference type="AlphaFoldDB" id="A0A8K1CP08"/>
<proteinExistence type="predicted"/>
<protein>
    <submittedName>
        <fullName evidence="1">Uncharacterized protein</fullName>
    </submittedName>
</protein>